<dbReference type="CDD" id="cd00167">
    <property type="entry name" value="SANT"/>
    <property type="match status" value="2"/>
</dbReference>
<feature type="domain" description="Myb-like" evidence="2">
    <location>
        <begin position="23"/>
        <end position="74"/>
    </location>
</feature>
<dbReference type="InterPro" id="IPR050560">
    <property type="entry name" value="MYB_TF"/>
</dbReference>
<dbReference type="InterPro" id="IPR009057">
    <property type="entry name" value="Homeodomain-like_sf"/>
</dbReference>
<proteinExistence type="predicted"/>
<dbReference type="SUPFAM" id="SSF46689">
    <property type="entry name" value="Homeodomain-like"/>
    <property type="match status" value="1"/>
</dbReference>
<dbReference type="AlphaFoldDB" id="A0A9N8ZPF3"/>
<dbReference type="Proteomes" id="UP000789739">
    <property type="component" value="Unassembled WGS sequence"/>
</dbReference>
<evidence type="ECO:0000259" key="3">
    <source>
        <dbReference type="PROSITE" id="PS51294"/>
    </source>
</evidence>
<dbReference type="InterPro" id="IPR017930">
    <property type="entry name" value="Myb_dom"/>
</dbReference>
<dbReference type="InterPro" id="IPR001005">
    <property type="entry name" value="SANT/Myb"/>
</dbReference>
<accession>A0A9N8ZPF3</accession>
<feature type="domain" description="HTH myb-type" evidence="3">
    <location>
        <begin position="23"/>
        <end position="78"/>
    </location>
</feature>
<dbReference type="OrthoDB" id="2143914at2759"/>
<comment type="caution">
    <text evidence="4">The sequence shown here is derived from an EMBL/GenBank/DDBJ whole genome shotgun (WGS) entry which is preliminary data.</text>
</comment>
<dbReference type="Gene3D" id="1.10.10.60">
    <property type="entry name" value="Homeodomain-like"/>
    <property type="match status" value="2"/>
</dbReference>
<sequence>MLETSTNTCQISFKQDIMLEASTNTRRTGSWELKEDQKLQHLVSTLGVKNWKHIGIQHGWRDGKQCRERWTNHLDPQLLYTPISPEEDLKILAMYKEFNTKWAEMGKRLKRPANMVKNRFYSKLYKRAEKKQHEKKWCNEVSRFREGHVREKDGVRKVKRDGKHLKRSNDAETRRKKGVENKSKEERHTYKYNNSVPRSIINPASETIFPAQPVISDTHSPTTTPIYTPNLSTSDNISTYLYPNSYNVHHKPSAHSVTSSCIYHEPSQAVNLIPCYVPLTPPYTPSSPDTYVEKSNWISTGLCNDKILADKVKMEVKTRMELGHNVIDSLMQLADVAVEEKEKLANSLLTRNLNVMSIDTLLN</sequence>
<dbReference type="SMART" id="SM00717">
    <property type="entry name" value="SANT"/>
    <property type="match status" value="2"/>
</dbReference>
<dbReference type="PROSITE" id="PS50090">
    <property type="entry name" value="MYB_LIKE"/>
    <property type="match status" value="1"/>
</dbReference>
<name>A0A9N8ZPF3_9GLOM</name>
<dbReference type="PROSITE" id="PS51294">
    <property type="entry name" value="HTH_MYB"/>
    <property type="match status" value="1"/>
</dbReference>
<organism evidence="4 5">
    <name type="scientific">Paraglomus brasilianum</name>
    <dbReference type="NCBI Taxonomy" id="144538"/>
    <lineage>
        <taxon>Eukaryota</taxon>
        <taxon>Fungi</taxon>
        <taxon>Fungi incertae sedis</taxon>
        <taxon>Mucoromycota</taxon>
        <taxon>Glomeromycotina</taxon>
        <taxon>Glomeromycetes</taxon>
        <taxon>Paraglomerales</taxon>
        <taxon>Paraglomeraceae</taxon>
        <taxon>Paraglomus</taxon>
    </lineage>
</organism>
<evidence type="ECO:0000259" key="2">
    <source>
        <dbReference type="PROSITE" id="PS50090"/>
    </source>
</evidence>
<evidence type="ECO:0000256" key="1">
    <source>
        <dbReference type="SAM" id="MobiDB-lite"/>
    </source>
</evidence>
<evidence type="ECO:0000313" key="5">
    <source>
        <dbReference type="Proteomes" id="UP000789739"/>
    </source>
</evidence>
<protein>
    <submittedName>
        <fullName evidence="4">507_t:CDS:1</fullName>
    </submittedName>
</protein>
<dbReference type="Pfam" id="PF13921">
    <property type="entry name" value="Myb_DNA-bind_6"/>
    <property type="match status" value="1"/>
</dbReference>
<gene>
    <name evidence="4" type="ORF">PBRASI_LOCUS2681</name>
</gene>
<keyword evidence="5" id="KW-1185">Reference proteome</keyword>
<dbReference type="EMBL" id="CAJVPI010000218">
    <property type="protein sequence ID" value="CAG8502468.1"/>
    <property type="molecule type" value="Genomic_DNA"/>
</dbReference>
<reference evidence="4" key="1">
    <citation type="submission" date="2021-06" db="EMBL/GenBank/DDBJ databases">
        <authorList>
            <person name="Kallberg Y."/>
            <person name="Tangrot J."/>
            <person name="Rosling A."/>
        </authorList>
    </citation>
    <scope>NUCLEOTIDE SEQUENCE</scope>
    <source>
        <strain evidence="4">BR232B</strain>
    </source>
</reference>
<feature type="compositionally biased region" description="Basic and acidic residues" evidence="1">
    <location>
        <begin position="167"/>
        <end position="186"/>
    </location>
</feature>
<dbReference type="PANTHER" id="PTHR45614">
    <property type="entry name" value="MYB PROTEIN-RELATED"/>
    <property type="match status" value="1"/>
</dbReference>
<evidence type="ECO:0000313" key="4">
    <source>
        <dbReference type="EMBL" id="CAG8502468.1"/>
    </source>
</evidence>
<feature type="compositionally biased region" description="Basic residues" evidence="1">
    <location>
        <begin position="157"/>
        <end position="166"/>
    </location>
</feature>
<dbReference type="GO" id="GO:0000978">
    <property type="term" value="F:RNA polymerase II cis-regulatory region sequence-specific DNA binding"/>
    <property type="evidence" value="ECO:0007669"/>
    <property type="project" value="TreeGrafter"/>
</dbReference>
<feature type="region of interest" description="Disordered" evidence="1">
    <location>
        <begin position="152"/>
        <end position="186"/>
    </location>
</feature>
<dbReference type="GO" id="GO:0005634">
    <property type="term" value="C:nucleus"/>
    <property type="evidence" value="ECO:0007669"/>
    <property type="project" value="TreeGrafter"/>
</dbReference>
<dbReference type="GO" id="GO:0000981">
    <property type="term" value="F:DNA-binding transcription factor activity, RNA polymerase II-specific"/>
    <property type="evidence" value="ECO:0007669"/>
    <property type="project" value="TreeGrafter"/>
</dbReference>